<evidence type="ECO:0000256" key="4">
    <source>
        <dbReference type="ARBA" id="ARBA00023163"/>
    </source>
</evidence>
<dbReference type="PANTHER" id="PTHR12081">
    <property type="entry name" value="TRANSCRIPTION FACTOR E2F"/>
    <property type="match status" value="1"/>
</dbReference>
<dbReference type="SUPFAM" id="SSF46785">
    <property type="entry name" value="Winged helix' DNA-binding domain"/>
    <property type="match status" value="1"/>
</dbReference>
<feature type="compositionally biased region" description="Low complexity" evidence="6">
    <location>
        <begin position="261"/>
        <end position="290"/>
    </location>
</feature>
<proteinExistence type="inferred from homology"/>
<dbReference type="Pfam" id="PF02319">
    <property type="entry name" value="WHD_E2F_TDP"/>
    <property type="match status" value="1"/>
</dbReference>
<dbReference type="GO" id="GO:0090575">
    <property type="term" value="C:RNA polymerase II transcription regulator complex"/>
    <property type="evidence" value="ECO:0007669"/>
    <property type="project" value="TreeGrafter"/>
</dbReference>
<dbReference type="OrthoDB" id="1743261at2759"/>
<dbReference type="OMA" id="RECMNSG"/>
<dbReference type="InterPro" id="IPR003316">
    <property type="entry name" value="E2F_WHTH_DNA-bd_dom"/>
</dbReference>
<dbReference type="Gene3D" id="1.10.10.10">
    <property type="entry name" value="Winged helix-like DNA-binding domain superfamily/Winged helix DNA-binding domain"/>
    <property type="match status" value="1"/>
</dbReference>
<evidence type="ECO:0000313" key="9">
    <source>
        <dbReference type="Proteomes" id="UP000472265"/>
    </source>
</evidence>
<dbReference type="GO" id="GO:0046983">
    <property type="term" value="F:protein dimerization activity"/>
    <property type="evidence" value="ECO:0007669"/>
    <property type="project" value="InterPro"/>
</dbReference>
<dbReference type="Gene3D" id="6.10.250.540">
    <property type="match status" value="1"/>
</dbReference>
<dbReference type="SUPFAM" id="SSF144074">
    <property type="entry name" value="E2F-DP heterodimerization region"/>
    <property type="match status" value="1"/>
</dbReference>
<keyword evidence="4 5" id="KW-0804">Transcription</keyword>
<comment type="subcellular location">
    <subcellularLocation>
        <location evidence="5">Nucleus</location>
    </subcellularLocation>
</comment>
<dbReference type="Pfam" id="PF16421">
    <property type="entry name" value="E2F_CC-MB"/>
    <property type="match status" value="1"/>
</dbReference>
<dbReference type="FunCoup" id="A0A671USK9">
    <property type="interactions" value="2020"/>
</dbReference>
<name>A0A671USK9_SPAAU</name>
<dbReference type="GO" id="GO:0000981">
    <property type="term" value="F:DNA-binding transcription factor activity, RNA polymerase II-specific"/>
    <property type="evidence" value="ECO:0007669"/>
    <property type="project" value="TreeGrafter"/>
</dbReference>
<keyword evidence="5" id="KW-0539">Nucleus</keyword>
<keyword evidence="9" id="KW-1185">Reference proteome</keyword>
<keyword evidence="3 5" id="KW-0238">DNA-binding</keyword>
<dbReference type="CTD" id="1874"/>
<dbReference type="InterPro" id="IPR037241">
    <property type="entry name" value="E2F-DP_heterodim"/>
</dbReference>
<comment type="similarity">
    <text evidence="1 5">Belongs to the E2F/DP family.</text>
</comment>
<evidence type="ECO:0000256" key="2">
    <source>
        <dbReference type="ARBA" id="ARBA00023015"/>
    </source>
</evidence>
<keyword evidence="2 5" id="KW-0805">Transcription regulation</keyword>
<feature type="region of interest" description="Disordered" evidence="6">
    <location>
        <begin position="212"/>
        <end position="243"/>
    </location>
</feature>
<dbReference type="Proteomes" id="UP000472265">
    <property type="component" value="Chromosome 8"/>
</dbReference>
<dbReference type="CDD" id="cd14660">
    <property type="entry name" value="E2F_DD"/>
    <property type="match status" value="1"/>
</dbReference>
<dbReference type="AlphaFoldDB" id="A0A671USK9"/>
<evidence type="ECO:0000259" key="7">
    <source>
        <dbReference type="SMART" id="SM01372"/>
    </source>
</evidence>
<reference evidence="8" key="2">
    <citation type="submission" date="2025-08" db="UniProtKB">
        <authorList>
            <consortium name="Ensembl"/>
        </authorList>
    </citation>
    <scope>IDENTIFICATION</scope>
</reference>
<dbReference type="SMART" id="SM01372">
    <property type="entry name" value="E2F_TDP"/>
    <property type="match status" value="1"/>
</dbReference>
<dbReference type="PANTHER" id="PTHR12081:SF42">
    <property type="entry name" value="TRANSCRIPTION FACTOR E2F4"/>
    <property type="match status" value="1"/>
</dbReference>
<dbReference type="Ensembl" id="ENSSAUT00010017686.1">
    <property type="protein sequence ID" value="ENSSAUP00010016711.1"/>
    <property type="gene ID" value="ENSSAUG00010007663.1"/>
</dbReference>
<dbReference type="InterPro" id="IPR036388">
    <property type="entry name" value="WH-like_DNA-bd_sf"/>
</dbReference>
<dbReference type="FunFam" id="1.10.10.10:FF:000008">
    <property type="entry name" value="E2F transcription factor 1"/>
    <property type="match status" value="1"/>
</dbReference>
<sequence>MMELESASNRGELGAVGDSLQPQTPSRHEKSLGLLTTKFVTLLQEAKDGVLDLKAAADTLAVRQKRRIYDITNVLEGIGLIEKKSKNSIQWKGVGPGCNTREIADKLINLKAELDDLALRENELDQQRVWVQQSIKNVTDDSNNSPMAYIKHEDLCGAFKGDTLLAIRAPIGTQLEVPIPESVLNGQRKYQIRLKSSTGPIEVLLVNKDPSSASPVVLPVPPPDDVLQSLPAPTPTSQLPTAASQVPKAALATCTKPGPPTTSATAANQTASVTEVTSTTPLTPTTDTSAVTQQLQSSASLDGSASSAASAVFEPIKSDPSELLDFPKELSDMFDPTKEIMSGDLLEDLMSSEVFSPLLRLSPPPSDHDYIYNLDETEGLCDLFDVPILNL</sequence>
<evidence type="ECO:0000256" key="1">
    <source>
        <dbReference type="ARBA" id="ARBA00010940"/>
    </source>
</evidence>
<dbReference type="GeneID" id="115587091"/>
<evidence type="ECO:0000256" key="6">
    <source>
        <dbReference type="SAM" id="MobiDB-lite"/>
    </source>
</evidence>
<dbReference type="InterPro" id="IPR032198">
    <property type="entry name" value="E2F_CC-MB"/>
</dbReference>
<evidence type="ECO:0000313" key="8">
    <source>
        <dbReference type="Ensembl" id="ENSSAUP00010016711.1"/>
    </source>
</evidence>
<evidence type="ECO:0000256" key="3">
    <source>
        <dbReference type="ARBA" id="ARBA00023125"/>
    </source>
</evidence>
<reference evidence="8" key="1">
    <citation type="submission" date="2021-04" db="EMBL/GenBank/DDBJ databases">
        <authorList>
            <consortium name="Wellcome Sanger Institute Data Sharing"/>
        </authorList>
    </citation>
    <scope>NUCLEOTIDE SEQUENCE [LARGE SCALE GENOMIC DNA]</scope>
</reference>
<accession>A0A671USK9</accession>
<protein>
    <submittedName>
        <fullName evidence="8">E2F transcription factor 4</fullName>
    </submittedName>
</protein>
<feature type="region of interest" description="Disordered" evidence="6">
    <location>
        <begin position="256"/>
        <end position="290"/>
    </location>
</feature>
<gene>
    <name evidence="8" type="primary">E2F4</name>
    <name evidence="8" type="synonym">e2f4</name>
</gene>
<feature type="domain" description="E2F/DP family winged-helix DNA-binding" evidence="7">
    <location>
        <begin position="27"/>
        <end position="93"/>
    </location>
</feature>
<dbReference type="InterPro" id="IPR036390">
    <property type="entry name" value="WH_DNA-bd_sf"/>
</dbReference>
<evidence type="ECO:0000256" key="5">
    <source>
        <dbReference type="RuleBase" id="RU003796"/>
    </source>
</evidence>
<reference evidence="8" key="3">
    <citation type="submission" date="2025-09" db="UniProtKB">
        <authorList>
            <consortium name="Ensembl"/>
        </authorList>
    </citation>
    <scope>IDENTIFICATION</scope>
</reference>
<organism evidence="8 9">
    <name type="scientific">Sparus aurata</name>
    <name type="common">Gilthead sea bream</name>
    <dbReference type="NCBI Taxonomy" id="8175"/>
    <lineage>
        <taxon>Eukaryota</taxon>
        <taxon>Metazoa</taxon>
        <taxon>Chordata</taxon>
        <taxon>Craniata</taxon>
        <taxon>Vertebrata</taxon>
        <taxon>Euteleostomi</taxon>
        <taxon>Actinopterygii</taxon>
        <taxon>Neopterygii</taxon>
        <taxon>Teleostei</taxon>
        <taxon>Neoteleostei</taxon>
        <taxon>Acanthomorphata</taxon>
        <taxon>Eupercaria</taxon>
        <taxon>Spariformes</taxon>
        <taxon>Sparidae</taxon>
        <taxon>Sparus</taxon>
    </lineage>
</organism>
<dbReference type="InterPro" id="IPR015633">
    <property type="entry name" value="E2F"/>
</dbReference>
<dbReference type="InParanoid" id="A0A671USK9"/>
<feature type="region of interest" description="Disordered" evidence="6">
    <location>
        <begin position="1"/>
        <end position="28"/>
    </location>
</feature>
<dbReference type="GeneTree" id="ENSGT00940000156252"/>
<dbReference type="GO" id="GO:0000978">
    <property type="term" value="F:RNA polymerase II cis-regulatory region sequence-specific DNA binding"/>
    <property type="evidence" value="ECO:0007669"/>
    <property type="project" value="InterPro"/>
</dbReference>
<dbReference type="RefSeq" id="XP_030282580.1">
    <property type="nucleotide sequence ID" value="XM_030426720.1"/>
</dbReference>